<dbReference type="SUPFAM" id="SSF47226">
    <property type="entry name" value="Histidine-containing phosphotransfer domain, HPT domain"/>
    <property type="match status" value="1"/>
</dbReference>
<evidence type="ECO:0000256" key="2">
    <source>
        <dbReference type="PROSITE-ProRule" id="PRU00110"/>
    </source>
</evidence>
<keyword evidence="5" id="KW-1185">Reference proteome</keyword>
<keyword evidence="2" id="KW-0597">Phosphoprotein</keyword>
<keyword evidence="1" id="KW-0902">Two-component regulatory system</keyword>
<protein>
    <submittedName>
        <fullName evidence="4">Hpt domain-containing protein</fullName>
    </submittedName>
</protein>
<comment type="caution">
    <text evidence="4">The sequence shown here is derived from an EMBL/GenBank/DDBJ whole genome shotgun (WGS) entry which is preliminary data.</text>
</comment>
<evidence type="ECO:0000256" key="1">
    <source>
        <dbReference type="ARBA" id="ARBA00023012"/>
    </source>
</evidence>
<dbReference type="Proteomes" id="UP000640426">
    <property type="component" value="Unassembled WGS sequence"/>
</dbReference>
<dbReference type="InterPro" id="IPR036641">
    <property type="entry name" value="HPT_dom_sf"/>
</dbReference>
<dbReference type="EMBL" id="JAELXS010000007">
    <property type="protein sequence ID" value="MBJ6122814.1"/>
    <property type="molecule type" value="Genomic_DNA"/>
</dbReference>
<dbReference type="InterPro" id="IPR008207">
    <property type="entry name" value="Sig_transdc_His_kin_Hpt_dom"/>
</dbReference>
<dbReference type="PROSITE" id="PS50894">
    <property type="entry name" value="HPT"/>
    <property type="match status" value="1"/>
</dbReference>
<evidence type="ECO:0000313" key="4">
    <source>
        <dbReference type="EMBL" id="MBJ6122814.1"/>
    </source>
</evidence>
<dbReference type="Pfam" id="PF01627">
    <property type="entry name" value="Hpt"/>
    <property type="match status" value="1"/>
</dbReference>
<sequence>MALRLGLEPGSRGSSRVSLDGSTLVDGVAFAAAKSELGTGFVRILGYFREDGVKSVAAIEAAMRANQAAALVIPAHTLKGEARQFGAMPLAALAETIEVAARDCVERQDTPEEALEQVTRLRPLFEQTLALLEREANPVVPVRRPVAGGFGRRAMPG</sequence>
<reference evidence="5" key="1">
    <citation type="submission" date="2020-12" db="EMBL/GenBank/DDBJ databases">
        <title>Hymenobacter sp.</title>
        <authorList>
            <person name="Kim M.K."/>
        </authorList>
    </citation>
    <scope>NUCLEOTIDE SEQUENCE [LARGE SCALE GENOMIC DNA]</scope>
    <source>
        <strain evidence="5">BT553</strain>
    </source>
</reference>
<organism evidence="4 5">
    <name type="scientific">Sphingomonas mollis</name>
    <dbReference type="NCBI Taxonomy" id="2795726"/>
    <lineage>
        <taxon>Bacteria</taxon>
        <taxon>Pseudomonadati</taxon>
        <taxon>Pseudomonadota</taxon>
        <taxon>Alphaproteobacteria</taxon>
        <taxon>Sphingomonadales</taxon>
        <taxon>Sphingomonadaceae</taxon>
        <taxon>Sphingomonas</taxon>
    </lineage>
</organism>
<accession>A0ABS0XRZ7</accession>
<name>A0ABS0XRZ7_9SPHN</name>
<proteinExistence type="predicted"/>
<feature type="domain" description="HPt" evidence="3">
    <location>
        <begin position="37"/>
        <end position="139"/>
    </location>
</feature>
<gene>
    <name evidence="4" type="ORF">JAO74_13525</name>
</gene>
<evidence type="ECO:0000313" key="5">
    <source>
        <dbReference type="Proteomes" id="UP000640426"/>
    </source>
</evidence>
<dbReference type="Gene3D" id="1.20.120.160">
    <property type="entry name" value="HPT domain"/>
    <property type="match status" value="1"/>
</dbReference>
<feature type="modified residue" description="Phosphohistidine" evidence="2">
    <location>
        <position position="76"/>
    </location>
</feature>
<evidence type="ECO:0000259" key="3">
    <source>
        <dbReference type="PROSITE" id="PS50894"/>
    </source>
</evidence>